<evidence type="ECO:0008006" key="3">
    <source>
        <dbReference type="Google" id="ProtNLM"/>
    </source>
</evidence>
<sequence length="185" mass="20282">MSMTHEQIQALKAAAESCDKQEPLSLVVYHGKMCLRNKGGIVFTVLRDISFPEYSAENENYARLAELCSPDSILSLLAERDADKALIAKLQSANAAQDDHINQQANRIESLEKMNHGLGKRLCAVEARTLTVKFNPIPMEELGNKNEGKKHPYMFGAGYNSAVVNCECVLKQACAAAGITLVVEE</sequence>
<evidence type="ECO:0000313" key="2">
    <source>
        <dbReference type="Proteomes" id="UP001286589"/>
    </source>
</evidence>
<dbReference type="EMBL" id="JAWJAC010000003">
    <property type="protein sequence ID" value="MDV2861822.1"/>
    <property type="molecule type" value="Genomic_DNA"/>
</dbReference>
<dbReference type="Proteomes" id="UP001286589">
    <property type="component" value="Unassembled WGS sequence"/>
</dbReference>
<name>A0AB35RMB7_9ENTR</name>
<dbReference type="AlphaFoldDB" id="A0AB35RMB7"/>
<organism evidence="1 2">
    <name type="scientific">Phytobacter ursingii</name>
    <dbReference type="NCBI Taxonomy" id="1972431"/>
    <lineage>
        <taxon>Bacteria</taxon>
        <taxon>Pseudomonadati</taxon>
        <taxon>Pseudomonadota</taxon>
        <taxon>Gammaproteobacteria</taxon>
        <taxon>Enterobacterales</taxon>
        <taxon>Enterobacteriaceae</taxon>
        <taxon>Phytobacter</taxon>
    </lineage>
</organism>
<dbReference type="RefSeq" id="WP_317101399.1">
    <property type="nucleotide sequence ID" value="NZ_JAWJAC010000003.1"/>
</dbReference>
<proteinExistence type="predicted"/>
<keyword evidence="2" id="KW-1185">Reference proteome</keyword>
<comment type="caution">
    <text evidence="1">The sequence shown here is derived from an EMBL/GenBank/DDBJ whole genome shotgun (WGS) entry which is preliminary data.</text>
</comment>
<reference evidence="1 2" key="1">
    <citation type="submission" date="2023-10" db="EMBL/GenBank/DDBJ databases">
        <title>Phytobacter spp. The emergence of a new genus of hospital-origin enterobacteria encoding carbapenemases in Argentina.</title>
        <authorList>
            <person name="Vay C."/>
            <person name="Almuzara M."/>
            <person name="Traglia G.M."/>
            <person name="Campos J."/>
        </authorList>
    </citation>
    <scope>NUCLEOTIDE SEQUENCE [LARGE SCALE GENOMIC DNA]</scope>
    <source>
        <strain evidence="1 2">CVMA36</strain>
    </source>
</reference>
<gene>
    <name evidence="1" type="ORF">R0H02_05000</name>
</gene>
<accession>A0AB35RMB7</accession>
<protein>
    <recommendedName>
        <fullName evidence="3">Ead/Ea22-like family protein</fullName>
    </recommendedName>
</protein>
<evidence type="ECO:0000313" key="1">
    <source>
        <dbReference type="EMBL" id="MDV2861822.1"/>
    </source>
</evidence>